<dbReference type="EMBL" id="JBIACJ010000003">
    <property type="protein sequence ID" value="MFE8696116.1"/>
    <property type="molecule type" value="Genomic_DNA"/>
</dbReference>
<protein>
    <submittedName>
        <fullName evidence="1">DUF2197 domain-containing protein</fullName>
    </submittedName>
</protein>
<accession>A0ABW6JW57</accession>
<organism evidence="1 2">
    <name type="scientific">Cytobacillus mangrovibacter</name>
    <dbReference type="NCBI Taxonomy" id="3299024"/>
    <lineage>
        <taxon>Bacteria</taxon>
        <taxon>Bacillati</taxon>
        <taxon>Bacillota</taxon>
        <taxon>Bacilli</taxon>
        <taxon>Bacillales</taxon>
        <taxon>Bacillaceae</taxon>
        <taxon>Cytobacillus</taxon>
    </lineage>
</organism>
<reference evidence="1 2" key="1">
    <citation type="submission" date="2024-08" db="EMBL/GenBank/DDBJ databases">
        <title>Two novel Cytobacillus novel species.</title>
        <authorList>
            <person name="Liu G."/>
        </authorList>
    </citation>
    <scope>NUCLEOTIDE SEQUENCE [LARGE SCALE GENOMIC DNA]</scope>
    <source>
        <strain evidence="1 2">FJAT-53684</strain>
    </source>
</reference>
<proteinExistence type="predicted"/>
<dbReference type="Proteomes" id="UP001601058">
    <property type="component" value="Unassembled WGS sequence"/>
</dbReference>
<name>A0ABW6JW57_9BACI</name>
<evidence type="ECO:0000313" key="2">
    <source>
        <dbReference type="Proteomes" id="UP001601058"/>
    </source>
</evidence>
<sequence length="54" mass="6726">MIYYEILCYSCRRKFKVYEGSLKYKQFKEKKSKIFCCDDCSFKIRLDAIKNFFR</sequence>
<keyword evidence="2" id="KW-1185">Reference proteome</keyword>
<comment type="caution">
    <text evidence="1">The sequence shown here is derived from an EMBL/GenBank/DDBJ whole genome shotgun (WGS) entry which is preliminary data.</text>
</comment>
<gene>
    <name evidence="1" type="ORF">ACFYKT_07095</name>
</gene>
<evidence type="ECO:0000313" key="1">
    <source>
        <dbReference type="EMBL" id="MFE8696116.1"/>
    </source>
</evidence>
<dbReference type="RefSeq" id="WP_389217489.1">
    <property type="nucleotide sequence ID" value="NZ_JBIACJ010000003.1"/>
</dbReference>